<organism evidence="3 4">
    <name type="scientific">Streptomyces albipurpureus</name>
    <dbReference type="NCBI Taxonomy" id="2897419"/>
    <lineage>
        <taxon>Bacteria</taxon>
        <taxon>Bacillati</taxon>
        <taxon>Actinomycetota</taxon>
        <taxon>Actinomycetes</taxon>
        <taxon>Kitasatosporales</taxon>
        <taxon>Streptomycetaceae</taxon>
        <taxon>Streptomyces</taxon>
    </lineage>
</organism>
<keyword evidence="4" id="KW-1185">Reference proteome</keyword>
<feature type="region of interest" description="Disordered" evidence="1">
    <location>
        <begin position="142"/>
        <end position="206"/>
    </location>
</feature>
<feature type="region of interest" description="Disordered" evidence="1">
    <location>
        <begin position="339"/>
        <end position="393"/>
    </location>
</feature>
<dbReference type="EMBL" id="JAMQAW010000011">
    <property type="protein sequence ID" value="MCM2389650.1"/>
    <property type="molecule type" value="Genomic_DNA"/>
</dbReference>
<evidence type="ECO:0000313" key="3">
    <source>
        <dbReference type="EMBL" id="MCM2389650.1"/>
    </source>
</evidence>
<keyword evidence="2" id="KW-0732">Signal</keyword>
<evidence type="ECO:0000256" key="1">
    <source>
        <dbReference type="SAM" id="MobiDB-lite"/>
    </source>
</evidence>
<gene>
    <name evidence="3" type="ORF">NBG84_15350</name>
</gene>
<protein>
    <recommendedName>
        <fullName evidence="5">DUF3060 domain-containing protein</fullName>
    </recommendedName>
</protein>
<feature type="compositionally biased region" description="Polar residues" evidence="1">
    <location>
        <begin position="142"/>
        <end position="165"/>
    </location>
</feature>
<dbReference type="Proteomes" id="UP001431429">
    <property type="component" value="Unassembled WGS sequence"/>
</dbReference>
<evidence type="ECO:0000256" key="2">
    <source>
        <dbReference type="SAM" id="SignalP"/>
    </source>
</evidence>
<dbReference type="RefSeq" id="WP_250919988.1">
    <property type="nucleotide sequence ID" value="NZ_JAMQAW010000011.1"/>
</dbReference>
<evidence type="ECO:0008006" key="5">
    <source>
        <dbReference type="Google" id="ProtNLM"/>
    </source>
</evidence>
<feature type="compositionally biased region" description="Low complexity" evidence="1">
    <location>
        <begin position="193"/>
        <end position="206"/>
    </location>
</feature>
<proteinExistence type="predicted"/>
<evidence type="ECO:0000313" key="4">
    <source>
        <dbReference type="Proteomes" id="UP001431429"/>
    </source>
</evidence>
<sequence>MRNLKNSSLRSPLRCRPILTTNVGAVTLTLTAMAALPAFAAAPPGGNLAAKAFRKGQSVAVKEVVKACKGSNCGFRVTAGPAEYLTAVTNVGSAIINCTNEDMAVEREVTLTSSITDNIEGEISGTATIEGHVDNQTEVTVSGELKQTVTQQTTEKLSNTSTGSQEVAGEAKGTNTNTSSNTFHTAPKDTGPNNESTTSSEAATEVTNTVTNKAENSVTKEAENQLTNTTEATGTVQARDQLEVGVRAAFEAAFRLTAGTELATGTSEKMTYKTTLKPKDILTFSSQNAMVRTTGTLNVNDDTGNATVENITVDSPSTVTASSLIAQTFTGAEQCETLRPVRDAADPQPTGPSRGSSRSLEGLPDVYTIQAPAPGTHPTSTKVLKPVRTSTDH</sequence>
<comment type="caution">
    <text evidence="3">The sequence shown here is derived from an EMBL/GenBank/DDBJ whole genome shotgun (WGS) entry which is preliminary data.</text>
</comment>
<accession>A0ABT0UPW5</accession>
<reference evidence="3" key="1">
    <citation type="submission" date="2022-06" db="EMBL/GenBank/DDBJ databases">
        <title>Genome public.</title>
        <authorList>
            <person name="Sun Q."/>
        </authorList>
    </citation>
    <scope>NUCLEOTIDE SEQUENCE</scope>
    <source>
        <strain evidence="3">CWNU-1</strain>
    </source>
</reference>
<name>A0ABT0UPW5_9ACTN</name>
<feature type="chain" id="PRO_5046154234" description="DUF3060 domain-containing protein" evidence="2">
    <location>
        <begin position="41"/>
        <end position="393"/>
    </location>
</feature>
<feature type="signal peptide" evidence="2">
    <location>
        <begin position="1"/>
        <end position="40"/>
    </location>
</feature>